<evidence type="ECO:0000256" key="4">
    <source>
        <dbReference type="HAMAP-Rule" id="MF_01914"/>
    </source>
</evidence>
<dbReference type="RefSeq" id="WP_027313822.1">
    <property type="nucleotide sequence ID" value="NZ_JBHLZN010000001.1"/>
</dbReference>
<comment type="subunit">
    <text evidence="4">Component of the lipopolysaccharide transport and assembly complex.</text>
</comment>
<feature type="chain" id="PRO_5044901543" description="Lipopolysaccharide export system protein LptA" evidence="4">
    <location>
        <begin position="22"/>
        <end position="165"/>
    </location>
</feature>
<keyword evidence="3 4" id="KW-0574">Periplasm</keyword>
<evidence type="ECO:0000259" key="5">
    <source>
        <dbReference type="Pfam" id="PF03968"/>
    </source>
</evidence>
<keyword evidence="2 4" id="KW-0732">Signal</keyword>
<evidence type="ECO:0000256" key="1">
    <source>
        <dbReference type="ARBA" id="ARBA00022448"/>
    </source>
</evidence>
<evidence type="ECO:0000313" key="7">
    <source>
        <dbReference type="Proteomes" id="UP001589628"/>
    </source>
</evidence>
<comment type="subcellular location">
    <subcellularLocation>
        <location evidence="4">Periplasm</location>
    </subcellularLocation>
</comment>
<accession>A0ABV5Z8Z8</accession>
<comment type="similarity">
    <text evidence="4">Belongs to the LptA family.</text>
</comment>
<name>A0ABV5Z8Z8_9GAMM</name>
<feature type="domain" description="Organic solvent tolerance-like N-terminal" evidence="5">
    <location>
        <begin position="31"/>
        <end position="141"/>
    </location>
</feature>
<evidence type="ECO:0000256" key="3">
    <source>
        <dbReference type="ARBA" id="ARBA00022764"/>
    </source>
</evidence>
<dbReference type="NCBIfam" id="TIGR03002">
    <property type="entry name" value="outer_YhbN_LptA"/>
    <property type="match status" value="1"/>
</dbReference>
<keyword evidence="7" id="KW-1185">Reference proteome</keyword>
<comment type="function">
    <text evidence="4">Involved in the assembly of lipopolysaccharide (LPS). Required for the translocation of LPS from the inner membrane to the outer membrane. May form a bridge between the inner membrane and the outer membrane, via interactions with LptC and LptD, thereby facilitating LPS transfer across the periplasm.</text>
</comment>
<gene>
    <name evidence="4 6" type="primary">lptA</name>
    <name evidence="6" type="ORF">ACFFLH_04950</name>
</gene>
<dbReference type="InterPro" id="IPR052037">
    <property type="entry name" value="LPS_export_LptA"/>
</dbReference>
<protein>
    <recommendedName>
        <fullName evidence="4">Lipopolysaccharide export system protein LptA</fullName>
    </recommendedName>
</protein>
<dbReference type="PANTHER" id="PTHR36504">
    <property type="entry name" value="LIPOPOLYSACCHARIDE EXPORT SYSTEM PROTEIN LPTA"/>
    <property type="match status" value="1"/>
</dbReference>
<reference evidence="6 7" key="1">
    <citation type="submission" date="2024-09" db="EMBL/GenBank/DDBJ databases">
        <authorList>
            <person name="Sun Q."/>
            <person name="Mori K."/>
        </authorList>
    </citation>
    <scope>NUCLEOTIDE SEQUENCE [LARGE SCALE GENOMIC DNA]</scope>
    <source>
        <strain evidence="6 7">ATCC 51285</strain>
    </source>
</reference>
<evidence type="ECO:0000313" key="6">
    <source>
        <dbReference type="EMBL" id="MFB9885755.1"/>
    </source>
</evidence>
<dbReference type="Pfam" id="PF03968">
    <property type="entry name" value="LptD_N"/>
    <property type="match status" value="1"/>
</dbReference>
<proteinExistence type="inferred from homology"/>
<dbReference type="HAMAP" id="MF_01914">
    <property type="entry name" value="LPS_assembly_LptA"/>
    <property type="match status" value="1"/>
</dbReference>
<keyword evidence="1 4" id="KW-0813">Transport</keyword>
<dbReference type="InterPro" id="IPR014340">
    <property type="entry name" value="LptA"/>
</dbReference>
<sequence precursor="true">MKLNTKALGLLLGLLPALTQALPEDREQPVHITADQAALDDAKGIVTYTGNVLITQGSLKIEADKAVLYLEQGELVRAEAFGKPAHYQQQPKAKDPLTHAYGDVIEYKVKEDTLTANGQAKLTQNQDTFTGARIHYDIAKGLVNAYSGKQSGQRVEMVLQPKKKN</sequence>
<dbReference type="InterPro" id="IPR005653">
    <property type="entry name" value="OstA-like_N"/>
</dbReference>
<organism evidence="6 7">
    <name type="scientific">Balneatrix alpica</name>
    <dbReference type="NCBI Taxonomy" id="75684"/>
    <lineage>
        <taxon>Bacteria</taxon>
        <taxon>Pseudomonadati</taxon>
        <taxon>Pseudomonadota</taxon>
        <taxon>Gammaproteobacteria</taxon>
        <taxon>Oceanospirillales</taxon>
        <taxon>Balneatrichaceae</taxon>
        <taxon>Balneatrix</taxon>
    </lineage>
</organism>
<dbReference type="Proteomes" id="UP001589628">
    <property type="component" value="Unassembled WGS sequence"/>
</dbReference>
<dbReference type="PANTHER" id="PTHR36504:SF1">
    <property type="entry name" value="LIPOPOLYSACCHARIDE EXPORT SYSTEM PROTEIN LPTA"/>
    <property type="match status" value="1"/>
</dbReference>
<dbReference type="Gene3D" id="2.60.450.10">
    <property type="entry name" value="Lipopolysaccharide (LPS) transport protein A like domain"/>
    <property type="match status" value="1"/>
</dbReference>
<dbReference type="EMBL" id="JBHLZN010000001">
    <property type="protein sequence ID" value="MFB9885755.1"/>
    <property type="molecule type" value="Genomic_DNA"/>
</dbReference>
<feature type="signal peptide" evidence="4">
    <location>
        <begin position="1"/>
        <end position="21"/>
    </location>
</feature>
<evidence type="ECO:0000256" key="2">
    <source>
        <dbReference type="ARBA" id="ARBA00022729"/>
    </source>
</evidence>
<comment type="caution">
    <text evidence="6">The sequence shown here is derived from an EMBL/GenBank/DDBJ whole genome shotgun (WGS) entry which is preliminary data.</text>
</comment>